<reference evidence="1" key="1">
    <citation type="journal article" date="2019" name="bioRxiv">
        <title>The Genome of the Zebra Mussel, Dreissena polymorpha: A Resource for Invasive Species Research.</title>
        <authorList>
            <person name="McCartney M.A."/>
            <person name="Auch B."/>
            <person name="Kono T."/>
            <person name="Mallez S."/>
            <person name="Zhang Y."/>
            <person name="Obille A."/>
            <person name="Becker A."/>
            <person name="Abrahante J.E."/>
            <person name="Garbe J."/>
            <person name="Badalamenti J.P."/>
            <person name="Herman A."/>
            <person name="Mangelson H."/>
            <person name="Liachko I."/>
            <person name="Sullivan S."/>
            <person name="Sone E.D."/>
            <person name="Koren S."/>
            <person name="Silverstein K.A.T."/>
            <person name="Beckman K.B."/>
            <person name="Gohl D.M."/>
        </authorList>
    </citation>
    <scope>NUCLEOTIDE SEQUENCE</scope>
    <source>
        <strain evidence="1">Duluth1</strain>
        <tissue evidence="1">Whole animal</tissue>
    </source>
</reference>
<reference evidence="1" key="2">
    <citation type="submission" date="2020-11" db="EMBL/GenBank/DDBJ databases">
        <authorList>
            <person name="McCartney M.A."/>
            <person name="Auch B."/>
            <person name="Kono T."/>
            <person name="Mallez S."/>
            <person name="Becker A."/>
            <person name="Gohl D.M."/>
            <person name="Silverstein K.A.T."/>
            <person name="Koren S."/>
            <person name="Bechman K.B."/>
            <person name="Herman A."/>
            <person name="Abrahante J.E."/>
            <person name="Garbe J."/>
        </authorList>
    </citation>
    <scope>NUCLEOTIDE SEQUENCE</scope>
    <source>
        <strain evidence="1">Duluth1</strain>
        <tissue evidence="1">Whole animal</tissue>
    </source>
</reference>
<dbReference type="InterPro" id="IPR015421">
    <property type="entry name" value="PyrdxlP-dep_Trfase_major"/>
</dbReference>
<evidence type="ECO:0000313" key="1">
    <source>
        <dbReference type="EMBL" id="KAH3711628.1"/>
    </source>
</evidence>
<dbReference type="Gene3D" id="3.40.640.10">
    <property type="entry name" value="Type I PLP-dependent aspartate aminotransferase-like (Major domain)"/>
    <property type="match status" value="1"/>
</dbReference>
<keyword evidence="2" id="KW-1185">Reference proteome</keyword>
<name>A0A9D3Z2P4_DREPO</name>
<dbReference type="SUPFAM" id="SSF53383">
    <property type="entry name" value="PLP-dependent transferases"/>
    <property type="match status" value="1"/>
</dbReference>
<dbReference type="Proteomes" id="UP000828390">
    <property type="component" value="Unassembled WGS sequence"/>
</dbReference>
<dbReference type="AlphaFoldDB" id="A0A9D3Z2P4"/>
<gene>
    <name evidence="1" type="ORF">DPMN_071299</name>
</gene>
<organism evidence="1 2">
    <name type="scientific">Dreissena polymorpha</name>
    <name type="common">Zebra mussel</name>
    <name type="synonym">Mytilus polymorpha</name>
    <dbReference type="NCBI Taxonomy" id="45954"/>
    <lineage>
        <taxon>Eukaryota</taxon>
        <taxon>Metazoa</taxon>
        <taxon>Spiralia</taxon>
        <taxon>Lophotrochozoa</taxon>
        <taxon>Mollusca</taxon>
        <taxon>Bivalvia</taxon>
        <taxon>Autobranchia</taxon>
        <taxon>Heteroconchia</taxon>
        <taxon>Euheterodonta</taxon>
        <taxon>Imparidentia</taxon>
        <taxon>Neoheterodontei</taxon>
        <taxon>Myida</taxon>
        <taxon>Dreissenoidea</taxon>
        <taxon>Dreissenidae</taxon>
        <taxon>Dreissena</taxon>
    </lineage>
</organism>
<protein>
    <submittedName>
        <fullName evidence="1">Uncharacterized protein</fullName>
    </submittedName>
</protein>
<accession>A0A9D3Z2P4</accession>
<dbReference type="EMBL" id="JAIWYP010000014">
    <property type="protein sequence ID" value="KAH3711628.1"/>
    <property type="molecule type" value="Genomic_DNA"/>
</dbReference>
<dbReference type="InterPro" id="IPR015424">
    <property type="entry name" value="PyrdxlP-dep_Trfase"/>
</dbReference>
<evidence type="ECO:0000313" key="2">
    <source>
        <dbReference type="Proteomes" id="UP000828390"/>
    </source>
</evidence>
<sequence>MLNEHFSLCYQGASVILYRNADIRKHQIYAYAEWPGGLYGSPSMAGTRPGESISRELFTLKSQRVLRPITFRQRH</sequence>
<comment type="caution">
    <text evidence="1">The sequence shown here is derived from an EMBL/GenBank/DDBJ whole genome shotgun (WGS) entry which is preliminary data.</text>
</comment>
<proteinExistence type="predicted"/>